<dbReference type="RefSeq" id="WP_167015809.1">
    <property type="nucleotide sequence ID" value="NZ_VWXF01000006.1"/>
</dbReference>
<name>A0ABX0RC17_9GAMM</name>
<evidence type="ECO:0000313" key="1">
    <source>
        <dbReference type="EMBL" id="NIF22882.1"/>
    </source>
</evidence>
<comment type="caution">
    <text evidence="1">The sequence shown here is derived from an EMBL/GenBank/DDBJ whole genome shotgun (WGS) entry which is preliminary data.</text>
</comment>
<protein>
    <submittedName>
        <fullName evidence="1">Uncharacterized protein</fullName>
    </submittedName>
</protein>
<sequence>MMAVWTVVPATWQALVNSIGQRMPWIQEALQADLQRFMASRIDSGLLISAWQHSLLGYNGSPLEFSLSSAKPEALAATFDPLLPEPQAARSISAFARHYTDWAGTSPESQHCFHQVAQWQHSALPLRFGSWLGRKYSAQAQQTKVYSELPDGWGFPAETSLCGYSGLSALMAGYYPDQPDSPQEYYLLWHQAEIDLPTIMDVMQHFGANLPMREGMATLLQQALEMNQPDFPATTYGFSLAVHRRQLVSITLFTTAPGFCGSNANVSAWLQAFQQRCELRLPLLDTLIQAEIPLQFNVLGFSVDQQGNPALNCTFSPQSGRFITRQVSSKKTAVERGEVTALLRQSQASSGAFLSEVLTPDGQWHQDENGFVTAQVLRTLEYTPETASSIERALDFLERCETTPYRFSFWPRDAHPPWMRTERITPDVDDTALITEVLYRFGRRTPLHLQQTILAINNYQVTKVDPRLKPLQHKWAQVRTLLTWMRDDQPIDQLDCCVNTNALILMHCFMQTGGNQFPAYAQILKMLARAIAWAGEDYDRLNQLTPYYAHPHEWLVTLQYAQQYGITEVRPLVDALAHWQPSATRLALPLYRRHDGQYLWTSRHLAGFRQLSEHHHCKEHYERLSY</sequence>
<dbReference type="Proteomes" id="UP001515683">
    <property type="component" value="Unassembled WGS sequence"/>
</dbReference>
<proteinExistence type="predicted"/>
<accession>A0ABX0RC17</accession>
<keyword evidence="2" id="KW-1185">Reference proteome</keyword>
<reference evidence="1 2" key="1">
    <citation type="journal article" date="2019" name="bioRxiv">
        <title>Bacteria contribute to plant secondary compound degradation in a generalist herbivore system.</title>
        <authorList>
            <person name="Francoeur C.B."/>
            <person name="Khadempour L."/>
            <person name="Moreira-Soto R.D."/>
            <person name="Gotting K."/>
            <person name="Book A.J."/>
            <person name="Pinto-Tomas A.A."/>
            <person name="Keefover-Ring K."/>
            <person name="Currie C.R."/>
        </authorList>
    </citation>
    <scope>NUCLEOTIDE SEQUENCE [LARGE SCALE GENOMIC DNA]</scope>
    <source>
        <strain evidence="1">Acro-835</strain>
    </source>
</reference>
<evidence type="ECO:0000313" key="2">
    <source>
        <dbReference type="Proteomes" id="UP001515683"/>
    </source>
</evidence>
<gene>
    <name evidence="1" type="ORF">F3J40_14890</name>
</gene>
<dbReference type="EMBL" id="VWXF01000006">
    <property type="protein sequence ID" value="NIF22882.1"/>
    <property type="molecule type" value="Genomic_DNA"/>
</dbReference>
<organism evidence="1 2">
    <name type="scientific">Candidatus Pantoea multigeneris</name>
    <dbReference type="NCBI Taxonomy" id="2608357"/>
    <lineage>
        <taxon>Bacteria</taxon>
        <taxon>Pseudomonadati</taxon>
        <taxon>Pseudomonadota</taxon>
        <taxon>Gammaproteobacteria</taxon>
        <taxon>Enterobacterales</taxon>
        <taxon>Erwiniaceae</taxon>
        <taxon>Pantoea</taxon>
    </lineage>
</organism>